<evidence type="ECO:0000259" key="1">
    <source>
        <dbReference type="Pfam" id="PF06276"/>
    </source>
</evidence>
<feature type="domain" description="Ferric siderophore reductase C-terminal" evidence="2">
    <location>
        <begin position="218"/>
        <end position="238"/>
    </location>
</feature>
<proteinExistence type="predicted"/>
<evidence type="ECO:0000259" key="2">
    <source>
        <dbReference type="Pfam" id="PF11575"/>
    </source>
</evidence>
<sequence length="265" mass="29012">MPGSDDAIDFSDFTDGLFHGAASHLVDRFLLAPGVSGGRLCSALLDPASMTAILEDYAAARFPNSDRRSSASMWAQWYFGFLIPPLLLLASAADSLVPHEPEHLRVLLDGEHQPLKFLLTDPHGQAAPREADAFARMELFVERHLSPLVFSLSARSGVSAKVFWMSAAVVIDYTSDVFLKPGQRSFKPLTEERLLPNGNRNPLFGPYRPSGSEATRTRRVCCMRYNLEGIERCPDCPLMPGTARARTERPGLISQTAGALLDPNG</sequence>
<dbReference type="RefSeq" id="WP_188318933.1">
    <property type="nucleotide sequence ID" value="NZ_JBHUFA010000002.1"/>
</dbReference>
<dbReference type="InterPro" id="IPR022770">
    <property type="entry name" value="IucA/IucC-like_C"/>
</dbReference>
<feature type="domain" description="Aerobactin siderophore biosynthesis IucA/IucC-like C-terminal" evidence="1">
    <location>
        <begin position="72"/>
        <end position="206"/>
    </location>
</feature>
<keyword evidence="4" id="KW-1185">Reference proteome</keyword>
<organism evidence="3 4">
    <name type="scientific">Roseibium aestuarii</name>
    <dbReference type="NCBI Taxonomy" id="2600299"/>
    <lineage>
        <taxon>Bacteria</taxon>
        <taxon>Pseudomonadati</taxon>
        <taxon>Pseudomonadota</taxon>
        <taxon>Alphaproteobacteria</taxon>
        <taxon>Hyphomicrobiales</taxon>
        <taxon>Stappiaceae</taxon>
        <taxon>Roseibium</taxon>
    </lineage>
</organism>
<dbReference type="EMBL" id="JBHUFA010000002">
    <property type="protein sequence ID" value="MFD1695804.1"/>
    <property type="molecule type" value="Genomic_DNA"/>
</dbReference>
<gene>
    <name evidence="3" type="primary">fhuF</name>
    <name evidence="3" type="ORF">ACFSC7_09790</name>
</gene>
<dbReference type="Pfam" id="PF11575">
    <property type="entry name" value="FhuF_C"/>
    <property type="match status" value="1"/>
</dbReference>
<dbReference type="InterPro" id="IPR024726">
    <property type="entry name" value="FhuF_C"/>
</dbReference>
<evidence type="ECO:0000313" key="4">
    <source>
        <dbReference type="Proteomes" id="UP001597327"/>
    </source>
</evidence>
<dbReference type="Pfam" id="PF06276">
    <property type="entry name" value="FhuF"/>
    <property type="match status" value="1"/>
</dbReference>
<dbReference type="NCBIfam" id="TIGR03951">
    <property type="entry name" value="Fe_III_red_FhuF"/>
    <property type="match status" value="1"/>
</dbReference>
<comment type="caution">
    <text evidence="3">The sequence shown here is derived from an EMBL/GenBank/DDBJ whole genome shotgun (WGS) entry which is preliminary data.</text>
</comment>
<reference evidence="4" key="1">
    <citation type="journal article" date="2019" name="Int. J. Syst. Evol. Microbiol.">
        <title>The Global Catalogue of Microorganisms (GCM) 10K type strain sequencing project: providing services to taxonomists for standard genome sequencing and annotation.</title>
        <authorList>
            <consortium name="The Broad Institute Genomics Platform"/>
            <consortium name="The Broad Institute Genome Sequencing Center for Infectious Disease"/>
            <person name="Wu L."/>
            <person name="Ma J."/>
        </authorList>
    </citation>
    <scope>NUCLEOTIDE SEQUENCE [LARGE SCALE GENOMIC DNA]</scope>
    <source>
        <strain evidence="4">JCM 3369</strain>
    </source>
</reference>
<dbReference type="Proteomes" id="UP001597327">
    <property type="component" value="Unassembled WGS sequence"/>
</dbReference>
<dbReference type="PRINTS" id="PR01714">
    <property type="entry name" value="2FE2SRDCTASE"/>
</dbReference>
<protein>
    <submittedName>
        <fullName evidence="3">Siderophore-iron reductase FhuF</fullName>
    </submittedName>
</protein>
<name>A0ABW4JVU1_9HYPH</name>
<accession>A0ABW4JVU1</accession>
<evidence type="ECO:0000313" key="3">
    <source>
        <dbReference type="EMBL" id="MFD1695804.1"/>
    </source>
</evidence>
<dbReference type="InterPro" id="IPR008090">
    <property type="entry name" value="Fe_iron_reduct"/>
</dbReference>